<dbReference type="Proteomes" id="UP000829398">
    <property type="component" value="Chromosome 9"/>
</dbReference>
<accession>A0ACB8I4U5</accession>
<reference evidence="2" key="1">
    <citation type="journal article" date="2023" name="Hortic. Res.">
        <title>A chromosome-level phased genome enabling allele-level studies in sweet orange: a case study on citrus Huanglongbing tolerance.</title>
        <authorList>
            <person name="Wu B."/>
            <person name="Yu Q."/>
            <person name="Deng Z."/>
            <person name="Duan Y."/>
            <person name="Luo F."/>
            <person name="Gmitter F. Jr."/>
        </authorList>
    </citation>
    <scope>NUCLEOTIDE SEQUENCE [LARGE SCALE GENOMIC DNA]</scope>
    <source>
        <strain evidence="2">cv. Valencia</strain>
    </source>
</reference>
<name>A0ACB8I4U5_CITSI</name>
<keyword evidence="2" id="KW-1185">Reference proteome</keyword>
<proteinExistence type="predicted"/>
<evidence type="ECO:0000313" key="2">
    <source>
        <dbReference type="Proteomes" id="UP000829398"/>
    </source>
</evidence>
<gene>
    <name evidence="1" type="ORF">KPL71_027200</name>
</gene>
<comment type="caution">
    <text evidence="1">The sequence shown here is derived from an EMBL/GenBank/DDBJ whole genome shotgun (WGS) entry which is preliminary data.</text>
</comment>
<protein>
    <submittedName>
        <fullName evidence="1">Uncharacterized protein</fullName>
    </submittedName>
</protein>
<sequence>MDAASDPPMGLTENSAPMYFSSGNPCQDFSSTSSISLYKKQKKTLALNSSAFVDFGYLKDLTEILYRILEGPGRREGLRKIKRGRKRGRKFDDSEEEDQQEEVVEKKDEEMCSVISKEEARVLRKEREIAKARKALEKYSSDSSDMKKLNSEDLSQISLAAKCCPSIDSSYDKTTLICEGIARRRVRDRLRKQVPYHDKEMFKDILEKVKSGKANIPRPGGGGGGVLPHQIIKSLDAKNENGAEVAELQWSRMVEDMSKKGKLTNCLAVTDVSASMGGFPMELSIALGLLVSELSEEPCKGKLITFSENPELHLIQGDEINPETVFWNLRYSPSTPVVAKQTGVAMLNGFSKNLLTLPVLVMSTKELVIYDRLICDELLIFQFKFFFFFFGVWNPRDIQFPCP</sequence>
<evidence type="ECO:0000313" key="1">
    <source>
        <dbReference type="EMBL" id="KAH9682075.1"/>
    </source>
</evidence>
<dbReference type="EMBL" id="CM039178">
    <property type="protein sequence ID" value="KAH9682075.1"/>
    <property type="molecule type" value="Genomic_DNA"/>
</dbReference>
<organism evidence="1 2">
    <name type="scientific">Citrus sinensis</name>
    <name type="common">Sweet orange</name>
    <name type="synonym">Citrus aurantium var. sinensis</name>
    <dbReference type="NCBI Taxonomy" id="2711"/>
    <lineage>
        <taxon>Eukaryota</taxon>
        <taxon>Viridiplantae</taxon>
        <taxon>Streptophyta</taxon>
        <taxon>Embryophyta</taxon>
        <taxon>Tracheophyta</taxon>
        <taxon>Spermatophyta</taxon>
        <taxon>Magnoliopsida</taxon>
        <taxon>eudicotyledons</taxon>
        <taxon>Gunneridae</taxon>
        <taxon>Pentapetalae</taxon>
        <taxon>rosids</taxon>
        <taxon>malvids</taxon>
        <taxon>Sapindales</taxon>
        <taxon>Rutaceae</taxon>
        <taxon>Aurantioideae</taxon>
        <taxon>Citrus</taxon>
    </lineage>
</organism>